<reference evidence="2" key="1">
    <citation type="submission" date="2022-11" db="UniProtKB">
        <authorList>
            <consortium name="WormBaseParasite"/>
        </authorList>
    </citation>
    <scope>IDENTIFICATION</scope>
</reference>
<accession>A0A914Q639</accession>
<name>A0A914Q639_9BILA</name>
<dbReference type="AlphaFoldDB" id="A0A914Q639"/>
<protein>
    <submittedName>
        <fullName evidence="2">Uncharacterized protein</fullName>
    </submittedName>
</protein>
<keyword evidence="1" id="KW-1185">Reference proteome</keyword>
<proteinExistence type="predicted"/>
<organism evidence="1 2">
    <name type="scientific">Panagrolaimus davidi</name>
    <dbReference type="NCBI Taxonomy" id="227884"/>
    <lineage>
        <taxon>Eukaryota</taxon>
        <taxon>Metazoa</taxon>
        <taxon>Ecdysozoa</taxon>
        <taxon>Nematoda</taxon>
        <taxon>Chromadorea</taxon>
        <taxon>Rhabditida</taxon>
        <taxon>Tylenchina</taxon>
        <taxon>Panagrolaimomorpha</taxon>
        <taxon>Panagrolaimoidea</taxon>
        <taxon>Panagrolaimidae</taxon>
        <taxon>Panagrolaimus</taxon>
    </lineage>
</organism>
<dbReference type="Proteomes" id="UP000887578">
    <property type="component" value="Unplaced"/>
</dbReference>
<dbReference type="WBParaSite" id="PDA_v2.g22614.t1">
    <property type="protein sequence ID" value="PDA_v2.g22614.t1"/>
    <property type="gene ID" value="PDA_v2.g22614"/>
</dbReference>
<evidence type="ECO:0000313" key="2">
    <source>
        <dbReference type="WBParaSite" id="PDA_v2.g22614.t1"/>
    </source>
</evidence>
<evidence type="ECO:0000313" key="1">
    <source>
        <dbReference type="Proteomes" id="UP000887578"/>
    </source>
</evidence>
<sequence>MHSYPSHAEILYYKALGQPSSSIPDLKNRLRKALNDDIPASPLCFLKVVYTAHDGKRSAMDVSLKKLGLDLLQLRELAVACNATKQNRAYMRLVNGKIKEIAEHALKVRQFFLV</sequence>